<name>A0A388T9I4_TERA1</name>
<dbReference type="Gene3D" id="1.10.287.610">
    <property type="entry name" value="Helix hairpin bin"/>
    <property type="match status" value="1"/>
</dbReference>
<keyword evidence="2 5" id="KW-0689">Ribosomal protein</keyword>
<dbReference type="GO" id="GO:0022627">
    <property type="term" value="C:cytosolic small ribosomal subunit"/>
    <property type="evidence" value="ECO:0007669"/>
    <property type="project" value="TreeGrafter"/>
</dbReference>
<reference evidence="6 7" key="1">
    <citation type="journal article" date="2019" name="ISME J.">
        <title>Genome analyses of uncultured TG2/ZB3 bacteria in 'Margulisbacteria' specifically attached to ectosymbiotic spirochetes of protists in the termite gut.</title>
        <authorList>
            <person name="Utami Y.D."/>
            <person name="Kuwahara H."/>
            <person name="Igai K."/>
            <person name="Murakami T."/>
            <person name="Sugaya K."/>
            <person name="Morikawa T."/>
            <person name="Nagura Y."/>
            <person name="Yuki M."/>
            <person name="Deevong P."/>
            <person name="Inoue T."/>
            <person name="Kihara K."/>
            <person name="Lo N."/>
            <person name="Yamada A."/>
            <person name="Ohkuma M."/>
            <person name="Hongoh Y."/>
        </authorList>
    </citation>
    <scope>NUCLEOTIDE SEQUENCE [LARGE SCALE GENOMIC DNA]</scope>
    <source>
        <strain evidence="6">NkOx7-01</strain>
    </source>
</reference>
<dbReference type="EMBL" id="BGZN01000003">
    <property type="protein sequence ID" value="GBR72874.1"/>
    <property type="molecule type" value="Genomic_DNA"/>
</dbReference>
<evidence type="ECO:0000256" key="1">
    <source>
        <dbReference type="ARBA" id="ARBA00006242"/>
    </source>
</evidence>
<dbReference type="GO" id="GO:0003735">
    <property type="term" value="F:structural constituent of ribosome"/>
    <property type="evidence" value="ECO:0007669"/>
    <property type="project" value="InterPro"/>
</dbReference>
<dbReference type="InterPro" id="IPR001865">
    <property type="entry name" value="Ribosomal_uS2"/>
</dbReference>
<protein>
    <recommendedName>
        <fullName evidence="4 5">Small ribosomal subunit protein uS2</fullName>
    </recommendedName>
</protein>
<evidence type="ECO:0000256" key="2">
    <source>
        <dbReference type="ARBA" id="ARBA00022980"/>
    </source>
</evidence>
<dbReference type="GO" id="GO:0006412">
    <property type="term" value="P:translation"/>
    <property type="evidence" value="ECO:0007669"/>
    <property type="project" value="UniProtKB-UniRule"/>
</dbReference>
<dbReference type="SUPFAM" id="SSF52313">
    <property type="entry name" value="Ribosomal protein S2"/>
    <property type="match status" value="1"/>
</dbReference>
<dbReference type="AlphaFoldDB" id="A0A388T9I4"/>
<comment type="caution">
    <text evidence="6">The sequence shown here is derived from an EMBL/GenBank/DDBJ whole genome shotgun (WGS) entry which is preliminary data.</text>
</comment>
<dbReference type="CDD" id="cd01425">
    <property type="entry name" value="RPS2"/>
    <property type="match status" value="1"/>
</dbReference>
<evidence type="ECO:0000313" key="7">
    <source>
        <dbReference type="Proteomes" id="UP000269352"/>
    </source>
</evidence>
<keyword evidence="7" id="KW-1185">Reference proteome</keyword>
<accession>A0A388T9I4</accession>
<comment type="similarity">
    <text evidence="1 5">Belongs to the universal ribosomal protein uS2 family.</text>
</comment>
<gene>
    <name evidence="5 6" type="primary">rpsB</name>
    <name evidence="6" type="ORF">NO1_0331</name>
</gene>
<dbReference type="InterPro" id="IPR018130">
    <property type="entry name" value="Ribosomal_uS2_CS"/>
</dbReference>
<dbReference type="PRINTS" id="PR00395">
    <property type="entry name" value="RIBOSOMALS2"/>
</dbReference>
<dbReference type="PROSITE" id="PS00962">
    <property type="entry name" value="RIBOSOMAL_S2_1"/>
    <property type="match status" value="1"/>
</dbReference>
<sequence length="270" mass="30209">MAFDVSMRHLLEAGVHFGHQTKRWDPRMKPFIYTARNDIHVIDLKQSLERLEAAYNFVRDLVSDGGKVLFVGTKKQAQDAVKEEALRCKMPYVTNRWLGGALTNLSTIRKSVRKYKKLLEQKEKGIFAKLPAKEVSKLTKEMAKLDTNLGGILEMTKLPEAIFVVDTVKENIAVHEARRLGIKVVAIVDTNSNPQLVDVPIPGNDDAIRAVKLIAQTVANACNEGTKTFIEKNGGVYEESAYMSPDDALEAAARLEKEEEILETEAIEKD</sequence>
<evidence type="ECO:0000256" key="5">
    <source>
        <dbReference type="HAMAP-Rule" id="MF_00291"/>
    </source>
</evidence>
<keyword evidence="3 5" id="KW-0687">Ribonucleoprotein</keyword>
<dbReference type="PANTHER" id="PTHR12534">
    <property type="entry name" value="30S RIBOSOMAL PROTEIN S2 PROKARYOTIC AND ORGANELLAR"/>
    <property type="match status" value="1"/>
</dbReference>
<organism evidence="6 7">
    <name type="scientific">Termititenax aidoneus</name>
    <dbReference type="NCBI Taxonomy" id="2218524"/>
    <lineage>
        <taxon>Bacteria</taxon>
        <taxon>Bacillati</taxon>
        <taxon>Candidatus Margulisiibacteriota</taxon>
        <taxon>Candidatus Termititenacia</taxon>
        <taxon>Candidatus Termititenacales</taxon>
        <taxon>Candidatus Termititenacaceae</taxon>
        <taxon>Candidatus Termititenax</taxon>
    </lineage>
</organism>
<dbReference type="Gene3D" id="3.40.50.10490">
    <property type="entry name" value="Glucose-6-phosphate isomerase like protein, domain 1"/>
    <property type="match status" value="1"/>
</dbReference>
<dbReference type="Pfam" id="PF00318">
    <property type="entry name" value="Ribosomal_S2"/>
    <property type="match status" value="1"/>
</dbReference>
<dbReference type="HAMAP" id="MF_00291_B">
    <property type="entry name" value="Ribosomal_uS2_B"/>
    <property type="match status" value="1"/>
</dbReference>
<dbReference type="Proteomes" id="UP000269352">
    <property type="component" value="Unassembled WGS sequence"/>
</dbReference>
<dbReference type="NCBIfam" id="TIGR01011">
    <property type="entry name" value="rpsB_bact"/>
    <property type="match status" value="1"/>
</dbReference>
<dbReference type="InterPro" id="IPR005706">
    <property type="entry name" value="Ribosomal_uS2_bac/mit/plastid"/>
</dbReference>
<evidence type="ECO:0000256" key="4">
    <source>
        <dbReference type="ARBA" id="ARBA00035256"/>
    </source>
</evidence>
<proteinExistence type="inferred from homology"/>
<dbReference type="InterPro" id="IPR023591">
    <property type="entry name" value="Ribosomal_uS2_flav_dom_sf"/>
</dbReference>
<dbReference type="PANTHER" id="PTHR12534:SF0">
    <property type="entry name" value="SMALL RIBOSOMAL SUBUNIT PROTEIN US2M"/>
    <property type="match status" value="1"/>
</dbReference>
<evidence type="ECO:0000313" key="6">
    <source>
        <dbReference type="EMBL" id="GBR72874.1"/>
    </source>
</evidence>
<evidence type="ECO:0000256" key="3">
    <source>
        <dbReference type="ARBA" id="ARBA00023274"/>
    </source>
</evidence>